<keyword evidence="3" id="KW-1185">Reference proteome</keyword>
<evidence type="ECO:0000313" key="2">
    <source>
        <dbReference type="EMBL" id="PXW89348.1"/>
    </source>
</evidence>
<comment type="caution">
    <text evidence="2">The sequence shown here is derived from an EMBL/GenBank/DDBJ whole genome shotgun (WGS) entry which is preliminary data.</text>
</comment>
<organism evidence="2 3">
    <name type="scientific">Pseudogracilibacillus auburnensis</name>
    <dbReference type="NCBI Taxonomy" id="1494959"/>
    <lineage>
        <taxon>Bacteria</taxon>
        <taxon>Bacillati</taxon>
        <taxon>Bacillota</taxon>
        <taxon>Bacilli</taxon>
        <taxon>Bacillales</taxon>
        <taxon>Bacillaceae</taxon>
        <taxon>Pseudogracilibacillus</taxon>
    </lineage>
</organism>
<proteinExistence type="predicted"/>
<dbReference type="Proteomes" id="UP000247978">
    <property type="component" value="Unassembled WGS sequence"/>
</dbReference>
<sequence length="124" mass="13946">MEVKVKRRTGFMGAASKVVLLVDEKEETKLKNNEEYNVTSNKNSITLKAKQMFFGSNALEAKNGDNVELKINPICLLLYVVSFVLLFIAVFNDGREIKLLFLAGALILLIITSIFSVKSWFVLK</sequence>
<dbReference type="RefSeq" id="WP_110394080.1">
    <property type="nucleotide sequence ID" value="NZ_JBHUHB010000001.1"/>
</dbReference>
<keyword evidence="1" id="KW-1133">Transmembrane helix</keyword>
<reference evidence="2 3" key="1">
    <citation type="submission" date="2018-05" db="EMBL/GenBank/DDBJ databases">
        <title>Genomic Encyclopedia of Type Strains, Phase IV (KMG-IV): sequencing the most valuable type-strain genomes for metagenomic binning, comparative biology and taxonomic classification.</title>
        <authorList>
            <person name="Goeker M."/>
        </authorList>
    </citation>
    <scope>NUCLEOTIDE SEQUENCE [LARGE SCALE GENOMIC DNA]</scope>
    <source>
        <strain evidence="2 3">DSM 28556</strain>
    </source>
</reference>
<accession>A0A2V3W844</accession>
<gene>
    <name evidence="2" type="ORF">DFR56_102125</name>
</gene>
<evidence type="ECO:0000256" key="1">
    <source>
        <dbReference type="SAM" id="Phobius"/>
    </source>
</evidence>
<keyword evidence="1" id="KW-0812">Transmembrane</keyword>
<dbReference type="EMBL" id="QJJQ01000002">
    <property type="protein sequence ID" value="PXW89348.1"/>
    <property type="molecule type" value="Genomic_DNA"/>
</dbReference>
<protein>
    <submittedName>
        <fullName evidence="2">Uncharacterized protein</fullName>
    </submittedName>
</protein>
<evidence type="ECO:0000313" key="3">
    <source>
        <dbReference type="Proteomes" id="UP000247978"/>
    </source>
</evidence>
<feature type="transmembrane region" description="Helical" evidence="1">
    <location>
        <begin position="71"/>
        <end position="92"/>
    </location>
</feature>
<feature type="transmembrane region" description="Helical" evidence="1">
    <location>
        <begin position="99"/>
        <end position="121"/>
    </location>
</feature>
<name>A0A2V3W844_9BACI</name>
<keyword evidence="1" id="KW-0472">Membrane</keyword>
<dbReference type="AlphaFoldDB" id="A0A2V3W844"/>